<sequence>MTGGALICVRDRLQELRPRDKLKDLVLPLCLERECKLIDLSSFICFLSRGLRAAEAGGWRYEKLLFRYDKFCFLICYASAVA</sequence>
<accession>A0A5J4T6R1</accession>
<proteinExistence type="predicted"/>
<name>A0A5J4T6R1_9EUKA</name>
<reference evidence="1 2" key="1">
    <citation type="submission" date="2019-03" db="EMBL/GenBank/DDBJ databases">
        <title>Single cell metagenomics reveals metabolic interactions within the superorganism composed of flagellate Streblomastix strix and complex community of Bacteroidetes bacteria on its surface.</title>
        <authorList>
            <person name="Treitli S.C."/>
            <person name="Kolisko M."/>
            <person name="Husnik F."/>
            <person name="Keeling P."/>
            <person name="Hampl V."/>
        </authorList>
    </citation>
    <scope>NUCLEOTIDE SEQUENCE [LARGE SCALE GENOMIC DNA]</scope>
    <source>
        <strain evidence="1">ST1C</strain>
    </source>
</reference>
<dbReference type="EMBL" id="SNRW01037294">
    <property type="protein sequence ID" value="KAA6353868.1"/>
    <property type="molecule type" value="Genomic_DNA"/>
</dbReference>
<dbReference type="AlphaFoldDB" id="A0A5J4T6R1"/>
<dbReference type="Proteomes" id="UP000324800">
    <property type="component" value="Unassembled WGS sequence"/>
</dbReference>
<comment type="caution">
    <text evidence="1">The sequence shown here is derived from an EMBL/GenBank/DDBJ whole genome shotgun (WGS) entry which is preliminary data.</text>
</comment>
<protein>
    <submittedName>
        <fullName evidence="1">Uncharacterized protein</fullName>
    </submittedName>
</protein>
<organism evidence="1 2">
    <name type="scientific">Streblomastix strix</name>
    <dbReference type="NCBI Taxonomy" id="222440"/>
    <lineage>
        <taxon>Eukaryota</taxon>
        <taxon>Metamonada</taxon>
        <taxon>Preaxostyla</taxon>
        <taxon>Oxymonadida</taxon>
        <taxon>Streblomastigidae</taxon>
        <taxon>Streblomastix</taxon>
    </lineage>
</organism>
<gene>
    <name evidence="1" type="ORF">EZS28_050606</name>
</gene>
<evidence type="ECO:0000313" key="1">
    <source>
        <dbReference type="EMBL" id="KAA6353868.1"/>
    </source>
</evidence>
<evidence type="ECO:0000313" key="2">
    <source>
        <dbReference type="Proteomes" id="UP000324800"/>
    </source>
</evidence>